<dbReference type="Proteomes" id="UP000694542">
    <property type="component" value="Chromosome 1"/>
</dbReference>
<organism evidence="6 7">
    <name type="scientific">Canis lupus familiaris</name>
    <name type="common">Dog</name>
    <name type="synonym">Canis familiaris</name>
    <dbReference type="NCBI Taxonomy" id="9615"/>
    <lineage>
        <taxon>Eukaryota</taxon>
        <taxon>Metazoa</taxon>
        <taxon>Chordata</taxon>
        <taxon>Craniata</taxon>
        <taxon>Vertebrata</taxon>
        <taxon>Euteleostomi</taxon>
        <taxon>Mammalia</taxon>
        <taxon>Eutheria</taxon>
        <taxon>Laurasiatheria</taxon>
        <taxon>Carnivora</taxon>
        <taxon>Caniformia</taxon>
        <taxon>Canidae</taxon>
        <taxon>Canis</taxon>
    </lineage>
</organism>
<comment type="subcellular location">
    <subcellularLocation>
        <location evidence="1">Cytoplasm</location>
        <location evidence="1">Cytosol</location>
    </subcellularLocation>
</comment>
<name>A0A8C0PZ91_CANLF</name>
<dbReference type="InterPro" id="IPR051249">
    <property type="entry name" value="NLRP_Inflammasome"/>
</dbReference>
<dbReference type="AlphaFoldDB" id="A0A8C0PZ91"/>
<proteinExistence type="predicted"/>
<reference evidence="6" key="1">
    <citation type="submission" date="2018-10" db="EMBL/GenBank/DDBJ databases">
        <title>De novo assembly of a Great Dane genome.</title>
        <authorList>
            <person name="Kidd J.M."/>
            <person name="Pendleton A.L."/>
            <person name="Shen F."/>
            <person name="Emery S."/>
        </authorList>
    </citation>
    <scope>NUCLEOTIDE SEQUENCE [LARGE SCALE GENOMIC DNA]</scope>
    <source>
        <strain evidence="6">Great Dane</strain>
    </source>
</reference>
<dbReference type="PANTHER" id="PTHR46985">
    <property type="entry name" value="NACHT, LRR AND PYD DOMAINS-CONTAINING PROTEIN 1"/>
    <property type="match status" value="1"/>
</dbReference>
<accession>A0A8C0PZ91</accession>
<dbReference type="Ensembl" id="ENSCAFT00040003079.1">
    <property type="protein sequence ID" value="ENSCAFP00040002656.1"/>
    <property type="gene ID" value="ENSCAFG00040001615.1"/>
</dbReference>
<evidence type="ECO:0000256" key="3">
    <source>
        <dbReference type="ARBA" id="ARBA00022588"/>
    </source>
</evidence>
<evidence type="ECO:0000313" key="6">
    <source>
        <dbReference type="Ensembl" id="ENSCAFP00040002656.1"/>
    </source>
</evidence>
<dbReference type="GO" id="GO:0005829">
    <property type="term" value="C:cytosol"/>
    <property type="evidence" value="ECO:0007669"/>
    <property type="project" value="UniProtKB-SubCell"/>
</dbReference>
<evidence type="ECO:0000313" key="7">
    <source>
        <dbReference type="Proteomes" id="UP000694542"/>
    </source>
</evidence>
<keyword evidence="3" id="KW-0399">Innate immunity</keyword>
<dbReference type="GO" id="GO:0045087">
    <property type="term" value="P:innate immune response"/>
    <property type="evidence" value="ECO:0007669"/>
    <property type="project" value="UniProtKB-KW"/>
</dbReference>
<evidence type="ECO:0000259" key="5">
    <source>
        <dbReference type="PROSITE" id="PS51830"/>
    </source>
</evidence>
<protein>
    <recommendedName>
        <fullName evidence="5">FIIND domain-containing protein</fullName>
    </recommendedName>
</protein>
<evidence type="ECO:0000256" key="2">
    <source>
        <dbReference type="ARBA" id="ARBA00022490"/>
    </source>
</evidence>
<dbReference type="Pfam" id="PF23679">
    <property type="entry name" value="UPA-FIIND"/>
    <property type="match status" value="1"/>
</dbReference>
<evidence type="ECO:0000256" key="1">
    <source>
        <dbReference type="ARBA" id="ARBA00004514"/>
    </source>
</evidence>
<keyword evidence="4" id="KW-0391">Immunity</keyword>
<sequence>MVLEPPSRVEPFYAVLENPSFSLMGILLRFASGTGVSVPITSLTLIYYHFHPEDIKFHLYLIPSDPLLTKAIDDEEAKFHGVRLQTSPPVDPLNFGSRYIVSSNAHLEIIPEELKLSYRSPGEIQIFSKVYAGRMKEPIILEIAEKRHKTLVWRTLVKPVDLQFHSAAAPPPLSGECNASTKSQKDVSDFRRCLSGVMWLNKRSYLLFIYKDPVVSETKKEPEPLQEPHPNL</sequence>
<keyword evidence="2" id="KW-0963">Cytoplasm</keyword>
<dbReference type="PROSITE" id="PS51830">
    <property type="entry name" value="FIIND"/>
    <property type="match status" value="1"/>
</dbReference>
<dbReference type="InterPro" id="IPR025307">
    <property type="entry name" value="FIIND_dom"/>
</dbReference>
<reference evidence="6" key="2">
    <citation type="submission" date="2025-08" db="UniProtKB">
        <authorList>
            <consortium name="Ensembl"/>
        </authorList>
    </citation>
    <scope>IDENTIFICATION</scope>
</reference>
<dbReference type="PANTHER" id="PTHR46985:SF4">
    <property type="entry name" value="CASPASE RECRUITMENT DOMAIN-CONTAINING PROTEIN 8"/>
    <property type="match status" value="1"/>
</dbReference>
<feature type="domain" description="FIIND" evidence="5">
    <location>
        <begin position="1"/>
        <end position="171"/>
    </location>
</feature>
<evidence type="ECO:0000256" key="4">
    <source>
        <dbReference type="ARBA" id="ARBA00022859"/>
    </source>
</evidence>